<dbReference type="InterPro" id="IPR050515">
    <property type="entry name" value="Beta-lactam/transpept"/>
</dbReference>
<feature type="region of interest" description="Disordered" evidence="14">
    <location>
        <begin position="682"/>
        <end position="735"/>
    </location>
</feature>
<proteinExistence type="inferred from homology"/>
<dbReference type="RefSeq" id="WP_166277405.1">
    <property type="nucleotide sequence ID" value="NZ_JAANNP010000001.1"/>
</dbReference>
<dbReference type="Pfam" id="PF03717">
    <property type="entry name" value="PBP_dimer"/>
    <property type="match status" value="1"/>
</dbReference>
<gene>
    <name evidence="17" type="primary">mrdA</name>
    <name evidence="17" type="ORF">G9H71_02745</name>
</gene>
<dbReference type="EMBL" id="JAANNP010000001">
    <property type="protein sequence ID" value="NHC12699.1"/>
    <property type="molecule type" value="Genomic_DNA"/>
</dbReference>
<comment type="subcellular location">
    <subcellularLocation>
        <location evidence="2">Cell membrane</location>
    </subcellularLocation>
    <subcellularLocation>
        <location evidence="1">Membrane</location>
        <topology evidence="1">Single-pass membrane protein</topology>
    </subcellularLocation>
</comment>
<evidence type="ECO:0000256" key="10">
    <source>
        <dbReference type="ARBA" id="ARBA00022984"/>
    </source>
</evidence>
<evidence type="ECO:0000256" key="11">
    <source>
        <dbReference type="ARBA" id="ARBA00022989"/>
    </source>
</evidence>
<dbReference type="Gene3D" id="3.40.710.10">
    <property type="entry name" value="DD-peptidase/beta-lactamase superfamily"/>
    <property type="match status" value="1"/>
</dbReference>
<comment type="caution">
    <text evidence="17">The sequence shown here is derived from an EMBL/GenBank/DDBJ whole genome shotgun (WGS) entry which is preliminary data.</text>
</comment>
<dbReference type="Gene3D" id="3.90.1310.10">
    <property type="entry name" value="Penicillin-binding protein 2a (Domain 2)"/>
    <property type="match status" value="1"/>
</dbReference>
<evidence type="ECO:0000313" key="18">
    <source>
        <dbReference type="Proteomes" id="UP000800981"/>
    </source>
</evidence>
<keyword evidence="10" id="KW-0573">Peptidoglycan synthesis</keyword>
<dbReference type="Pfam" id="PF00905">
    <property type="entry name" value="Transpeptidase"/>
    <property type="match status" value="1"/>
</dbReference>
<evidence type="ECO:0000256" key="8">
    <source>
        <dbReference type="ARBA" id="ARBA00022801"/>
    </source>
</evidence>
<dbReference type="PANTHER" id="PTHR30627:SF2">
    <property type="entry name" value="PEPTIDOGLYCAN D,D-TRANSPEPTIDASE MRDA"/>
    <property type="match status" value="1"/>
</dbReference>
<dbReference type="SUPFAM" id="SSF56601">
    <property type="entry name" value="beta-lactamase/transpeptidase-like"/>
    <property type="match status" value="1"/>
</dbReference>
<dbReference type="EC" id="3.4.16.4" evidence="17"/>
<dbReference type="InterPro" id="IPR036138">
    <property type="entry name" value="PBP_dimer_sf"/>
</dbReference>
<dbReference type="NCBIfam" id="TIGR03423">
    <property type="entry name" value="pbp2_mrdA"/>
    <property type="match status" value="1"/>
</dbReference>
<evidence type="ECO:0000256" key="2">
    <source>
        <dbReference type="ARBA" id="ARBA00004236"/>
    </source>
</evidence>
<accession>A0ABX0GS77</accession>
<evidence type="ECO:0000256" key="13">
    <source>
        <dbReference type="ARBA" id="ARBA00023316"/>
    </source>
</evidence>
<keyword evidence="5" id="KW-0997">Cell inner membrane</keyword>
<dbReference type="Proteomes" id="UP000800981">
    <property type="component" value="Unassembled WGS sequence"/>
</dbReference>
<keyword evidence="18" id="KW-1185">Reference proteome</keyword>
<evidence type="ECO:0000256" key="3">
    <source>
        <dbReference type="ARBA" id="ARBA00007171"/>
    </source>
</evidence>
<dbReference type="InterPro" id="IPR012338">
    <property type="entry name" value="Beta-lactam/transpept-like"/>
</dbReference>
<evidence type="ECO:0000256" key="4">
    <source>
        <dbReference type="ARBA" id="ARBA00022475"/>
    </source>
</evidence>
<keyword evidence="11" id="KW-1133">Transmembrane helix</keyword>
<evidence type="ECO:0000259" key="15">
    <source>
        <dbReference type="Pfam" id="PF00905"/>
    </source>
</evidence>
<keyword evidence="13" id="KW-0961">Cell wall biogenesis/degradation</keyword>
<evidence type="ECO:0000256" key="5">
    <source>
        <dbReference type="ARBA" id="ARBA00022519"/>
    </source>
</evidence>
<keyword evidence="12" id="KW-0472">Membrane</keyword>
<evidence type="ECO:0000256" key="6">
    <source>
        <dbReference type="ARBA" id="ARBA00022670"/>
    </source>
</evidence>
<feature type="domain" description="Penicillin-binding protein transpeptidase" evidence="15">
    <location>
        <begin position="298"/>
        <end position="670"/>
    </location>
</feature>
<evidence type="ECO:0000313" key="17">
    <source>
        <dbReference type="EMBL" id="NHC12699.1"/>
    </source>
</evidence>
<evidence type="ECO:0000256" key="12">
    <source>
        <dbReference type="ARBA" id="ARBA00023136"/>
    </source>
</evidence>
<dbReference type="InterPro" id="IPR017790">
    <property type="entry name" value="Penicillin-binding_protein_2"/>
</dbReference>
<organism evidence="17 18">
    <name type="scientific">Motilibacter deserti</name>
    <dbReference type="NCBI Taxonomy" id="2714956"/>
    <lineage>
        <taxon>Bacteria</taxon>
        <taxon>Bacillati</taxon>
        <taxon>Actinomycetota</taxon>
        <taxon>Actinomycetes</taxon>
        <taxon>Motilibacterales</taxon>
        <taxon>Motilibacteraceae</taxon>
        <taxon>Motilibacter</taxon>
    </lineage>
</organism>
<dbReference type="PANTHER" id="PTHR30627">
    <property type="entry name" value="PEPTIDOGLYCAN D,D-TRANSPEPTIDASE"/>
    <property type="match status" value="1"/>
</dbReference>
<keyword evidence="9" id="KW-0133">Cell shape</keyword>
<keyword evidence="7" id="KW-0812">Transmembrane</keyword>
<evidence type="ECO:0000256" key="9">
    <source>
        <dbReference type="ARBA" id="ARBA00022960"/>
    </source>
</evidence>
<dbReference type="InterPro" id="IPR005311">
    <property type="entry name" value="PBP_dimer"/>
</dbReference>
<evidence type="ECO:0000259" key="16">
    <source>
        <dbReference type="Pfam" id="PF03717"/>
    </source>
</evidence>
<sequence length="735" mass="77622">MNERSGLRLVVLQVLVLSLIATLGGRLWFLQVHSGEAYEAAATSNRVRDIVTPATRGLVVDVSGRPLARNRTALVVSVSRTELLRQSDGGKSLLTRLAEVLDVDYADLKARTTVCGQPGAVRNVCWNGSPYQPIPVADGADDDMMDAVQQILERREDFPGVTAEQQSVRDYAGGGVGANAAHVLGYLGPVTEDEVAQAQADGRPLQSSDLVGRAGIEKEYDAYLRGTPGVRRLSVDSQGGVTGTISETDATPGDYVVTHLDAAVQKATEDALAAAVKGARTTGDPNKGGQKFKADSASAVVMDVRTGGVVAMASYPTYRPNIWVGGISQDEYEGITGAAGNYKILNRATQGEYAPGSIFKAVSTAAAVDAGFSVHRSYNCPGTYNVGNHLKKNYESAAYGVISFERAIEVSCDTNWYYFADTVWNRLGGYEQRSDAKDPFVQAAKGYGLGEATGIDLPAEAGGRIPGREWKQAYWKATKAAACVRAKKGYPEVEDRARAAFLLQLAKENCTDGWRYGPGDEANFAIGQGDVLVTPLQMARVYAAVANGGTLWVPQVAKSVMRPDGTVVKQFAPKSAGKLPVSKDTLSFLQRALTKVSVTGTGAGVFRGWPLDQVPMASKTGTAEVFGKQSTSWFASYAPADKPQYAIVMMVTQGGTGSGTSGPQVRKIYEKLLGVSGSTVRPATALQPGAAPPKGLPRITEDGRVLPPASAARKAAAKPKTPARTPRSTASAGTG</sequence>
<dbReference type="GO" id="GO:0009002">
    <property type="term" value="F:serine-type D-Ala-D-Ala carboxypeptidase activity"/>
    <property type="evidence" value="ECO:0007669"/>
    <property type="project" value="UniProtKB-EC"/>
</dbReference>
<keyword evidence="4" id="KW-1003">Cell membrane</keyword>
<keyword evidence="8 17" id="KW-0378">Hydrolase</keyword>
<dbReference type="InterPro" id="IPR001460">
    <property type="entry name" value="PCN-bd_Tpept"/>
</dbReference>
<evidence type="ECO:0000256" key="14">
    <source>
        <dbReference type="SAM" id="MobiDB-lite"/>
    </source>
</evidence>
<evidence type="ECO:0000256" key="1">
    <source>
        <dbReference type="ARBA" id="ARBA00004167"/>
    </source>
</evidence>
<feature type="domain" description="Penicillin-binding protein dimerisation" evidence="16">
    <location>
        <begin position="52"/>
        <end position="244"/>
    </location>
</feature>
<dbReference type="SUPFAM" id="SSF56519">
    <property type="entry name" value="Penicillin binding protein dimerisation domain"/>
    <property type="match status" value="1"/>
</dbReference>
<keyword evidence="17" id="KW-0121">Carboxypeptidase</keyword>
<evidence type="ECO:0000256" key="7">
    <source>
        <dbReference type="ARBA" id="ARBA00022692"/>
    </source>
</evidence>
<name>A0ABX0GS77_9ACTN</name>
<protein>
    <submittedName>
        <fullName evidence="17">Penicillin-binding protein 2</fullName>
        <ecNumber evidence="17">3.4.16.4</ecNumber>
    </submittedName>
</protein>
<comment type="similarity">
    <text evidence="3">Belongs to the transpeptidase family.</text>
</comment>
<feature type="compositionally biased region" description="Low complexity" evidence="14">
    <location>
        <begin position="707"/>
        <end position="727"/>
    </location>
</feature>
<reference evidence="17 18" key="1">
    <citation type="submission" date="2020-03" db="EMBL/GenBank/DDBJ databases">
        <title>Two novel Motilibacter sp.</title>
        <authorList>
            <person name="Liu S."/>
        </authorList>
    </citation>
    <scope>NUCLEOTIDE SEQUENCE [LARGE SCALE GENOMIC DNA]</scope>
    <source>
        <strain evidence="17 18">E257</strain>
    </source>
</reference>
<keyword evidence="6" id="KW-0645">Protease</keyword>